<reference evidence="2 3" key="1">
    <citation type="submission" date="2016-08" db="EMBL/GenBank/DDBJ databases">
        <title>Genomes of anaerobic fungi encode conserved fungal cellulosomes for biomass hydrolysis.</title>
        <authorList>
            <consortium name="DOE Joint Genome Institute"/>
            <person name="Haitjema C.H."/>
            <person name="Gilmore S.P."/>
            <person name="Henske J.K."/>
            <person name="Solomon K.V."/>
            <person name="De Groot R."/>
            <person name="Kuo A."/>
            <person name="Mondo S.J."/>
            <person name="Salamov A.A."/>
            <person name="Labutti K."/>
            <person name="Zhao Z."/>
            <person name="Chiniquy J."/>
            <person name="Barry K."/>
            <person name="Brewer H.M."/>
            <person name="Purvine S.O."/>
            <person name="Wright A.T."/>
            <person name="Boxma B."/>
            <person name="Van Alen T."/>
            <person name="Hackstein J.H."/>
            <person name="Baker S.E."/>
            <person name="Grigoriev I.V."/>
            <person name="O'Malley M.A."/>
        </authorList>
    </citation>
    <scope>NUCLEOTIDE SEQUENCE [LARGE SCALE GENOMIC DNA]</scope>
    <source>
        <strain evidence="3">finn</strain>
    </source>
</reference>
<dbReference type="EMBL" id="MCFH01000041">
    <property type="protein sequence ID" value="ORX45198.1"/>
    <property type="molecule type" value="Genomic_DNA"/>
</dbReference>
<name>A0A1Y1V309_9FUNG</name>
<accession>A0A1Y1V309</accession>
<dbReference type="Proteomes" id="UP000193719">
    <property type="component" value="Unassembled WGS sequence"/>
</dbReference>
<feature type="transmembrane region" description="Helical" evidence="1">
    <location>
        <begin position="9"/>
        <end position="28"/>
    </location>
</feature>
<keyword evidence="1" id="KW-0472">Membrane</keyword>
<keyword evidence="1" id="KW-0812">Transmembrane</keyword>
<feature type="transmembrane region" description="Helical" evidence="1">
    <location>
        <begin position="34"/>
        <end position="53"/>
    </location>
</feature>
<keyword evidence="3" id="KW-1185">Reference proteome</keyword>
<evidence type="ECO:0000313" key="2">
    <source>
        <dbReference type="EMBL" id="ORX45198.1"/>
    </source>
</evidence>
<reference evidence="2 3" key="2">
    <citation type="submission" date="2016-08" db="EMBL/GenBank/DDBJ databases">
        <title>Pervasive Adenine N6-methylation of Active Genes in Fungi.</title>
        <authorList>
            <consortium name="DOE Joint Genome Institute"/>
            <person name="Mondo S.J."/>
            <person name="Dannebaum R.O."/>
            <person name="Kuo R.C."/>
            <person name="Labutti K."/>
            <person name="Haridas S."/>
            <person name="Kuo A."/>
            <person name="Salamov A."/>
            <person name="Ahrendt S.R."/>
            <person name="Lipzen A."/>
            <person name="Sullivan W."/>
            <person name="Andreopoulos W.B."/>
            <person name="Clum A."/>
            <person name="Lindquist E."/>
            <person name="Daum C."/>
            <person name="Ramamoorthy G.K."/>
            <person name="Gryganskyi A."/>
            <person name="Culley D."/>
            <person name="Magnuson J.K."/>
            <person name="James T.Y."/>
            <person name="O'Malley M.A."/>
            <person name="Stajich J.E."/>
            <person name="Spatafora J.W."/>
            <person name="Visel A."/>
            <person name="Grigoriev I.V."/>
        </authorList>
    </citation>
    <scope>NUCLEOTIDE SEQUENCE [LARGE SCALE GENOMIC DNA]</scope>
    <source>
        <strain evidence="3">finn</strain>
    </source>
</reference>
<protein>
    <submittedName>
        <fullName evidence="2">Uncharacterized protein</fullName>
    </submittedName>
</protein>
<proteinExistence type="predicted"/>
<sequence>MIMRLNFNYYYDVHFHYCYYCIIIFSIKKIKIKYIYYNLIYMFYLFFLFKYLLMVCKKGIVYFHFLLIK</sequence>
<evidence type="ECO:0000313" key="3">
    <source>
        <dbReference type="Proteomes" id="UP000193719"/>
    </source>
</evidence>
<keyword evidence="1" id="KW-1133">Transmembrane helix</keyword>
<comment type="caution">
    <text evidence="2">The sequence shown here is derived from an EMBL/GenBank/DDBJ whole genome shotgun (WGS) entry which is preliminary data.</text>
</comment>
<organism evidence="2 3">
    <name type="scientific">Piromyces finnis</name>
    <dbReference type="NCBI Taxonomy" id="1754191"/>
    <lineage>
        <taxon>Eukaryota</taxon>
        <taxon>Fungi</taxon>
        <taxon>Fungi incertae sedis</taxon>
        <taxon>Chytridiomycota</taxon>
        <taxon>Chytridiomycota incertae sedis</taxon>
        <taxon>Neocallimastigomycetes</taxon>
        <taxon>Neocallimastigales</taxon>
        <taxon>Neocallimastigaceae</taxon>
        <taxon>Piromyces</taxon>
    </lineage>
</organism>
<dbReference type="AlphaFoldDB" id="A0A1Y1V309"/>
<evidence type="ECO:0000256" key="1">
    <source>
        <dbReference type="SAM" id="Phobius"/>
    </source>
</evidence>
<gene>
    <name evidence="2" type="ORF">BCR36DRAFT_119132</name>
</gene>